<reference evidence="4 5" key="1">
    <citation type="journal article" date="2020" name="Nature">
        <title>Isolation of an archaeon at the prokaryote-eukaryote interface.</title>
        <authorList>
            <person name="Imachi H."/>
            <person name="Nobu M.K."/>
            <person name="Nakahara N."/>
            <person name="Morono Y."/>
            <person name="Ogawara M."/>
            <person name="Takaki Y."/>
            <person name="Takano Y."/>
            <person name="Uematsu K."/>
            <person name="Ikuta T."/>
            <person name="Ito M."/>
            <person name="Matsui Y."/>
            <person name="Miyazaki M."/>
            <person name="Murata K."/>
            <person name="Saito Y."/>
            <person name="Sakai S."/>
            <person name="Song C."/>
            <person name="Tasumi E."/>
            <person name="Yamanaka Y."/>
            <person name="Yamaguchi T."/>
            <person name="Kamagata Y."/>
            <person name="Tamaki H."/>
            <person name="Takai K."/>
        </authorList>
    </citation>
    <scope>NUCLEOTIDE SEQUENCE [LARGE SCALE GENOMIC DNA]</scope>
    <source>
        <strain evidence="4 5">MK-D1</strain>
    </source>
</reference>
<accession>A0A5B9DFH2</accession>
<evidence type="ECO:0000256" key="3">
    <source>
        <dbReference type="HAMAP-Rule" id="MF_00032"/>
    </source>
</evidence>
<keyword evidence="2 3" id="KW-0648">Protein biosynthesis</keyword>
<dbReference type="SUPFAM" id="SSF55909">
    <property type="entry name" value="Pentein"/>
    <property type="match status" value="1"/>
</dbReference>
<dbReference type="GO" id="GO:0043022">
    <property type="term" value="F:ribosome binding"/>
    <property type="evidence" value="ECO:0007669"/>
    <property type="project" value="InterPro"/>
</dbReference>
<dbReference type="NCBIfam" id="TIGR00323">
    <property type="entry name" value="eIF-6"/>
    <property type="match status" value="1"/>
</dbReference>
<dbReference type="KEGG" id="psyt:DSAG12_03294"/>
<dbReference type="GeneID" id="41331262"/>
<gene>
    <name evidence="3" type="primary">eif6</name>
    <name evidence="4" type="ORF">DSAG12_03294</name>
</gene>
<dbReference type="Pfam" id="PF01912">
    <property type="entry name" value="eIF-6"/>
    <property type="match status" value="1"/>
</dbReference>
<dbReference type="AlphaFoldDB" id="A0A5B9DFH2"/>
<dbReference type="Proteomes" id="UP000321408">
    <property type="component" value="Chromosome"/>
</dbReference>
<dbReference type="InterPro" id="IPR002769">
    <property type="entry name" value="eIF6"/>
</dbReference>
<comment type="function">
    <text evidence="3">Binds to the 50S ribosomal subunit and prevents its association with the 30S ribosomal subunit to form the 70S initiation complex.</text>
</comment>
<dbReference type="GO" id="GO:0003743">
    <property type="term" value="F:translation initiation factor activity"/>
    <property type="evidence" value="ECO:0007669"/>
    <property type="project" value="UniProtKB-UniRule"/>
</dbReference>
<comment type="similarity">
    <text evidence="3">Belongs to the eIF-6 family.</text>
</comment>
<dbReference type="EMBL" id="CP042905">
    <property type="protein sequence ID" value="QEE17457.1"/>
    <property type="molecule type" value="Genomic_DNA"/>
</dbReference>
<sequence length="225" mass="24727">MPILKEIIYGNQEVGTYLALNNDYFLYPQKINPKIVNFITQNQPEIVTIETFIAGSPVIGSFVAMNSYGMIVPDLIYDDELDLLQKNTKKEFQITSISLEDNAFGNLILCNDKGAIISPKLKEAREIIEKALKVPTRVLRFADSDLAGSCGLANNSGVLLHPMVTEEEAEIIGKTLRVDEVDVSTINCGSPYLSGGVTVNDSVAIFGQNSTGPELQRIMEILQLE</sequence>
<reference evidence="4 5" key="2">
    <citation type="journal article" date="2024" name="Int. J. Syst. Evol. Microbiol.">
        <title>Promethearchaeum syntrophicum gen. nov., sp. nov., an anaerobic, obligately syntrophic archaeon, the first isolate of the lineage 'Asgard' archaea, and proposal of the new archaeal phylum Promethearchaeota phyl. nov. and kingdom Promethearchaeati regn. nov.</title>
        <authorList>
            <person name="Imachi H."/>
            <person name="Nobu M.K."/>
            <person name="Kato S."/>
            <person name="Takaki Y."/>
            <person name="Miyazaki M."/>
            <person name="Miyata M."/>
            <person name="Ogawara M."/>
            <person name="Saito Y."/>
            <person name="Sakai S."/>
            <person name="Tahara Y.O."/>
            <person name="Takano Y."/>
            <person name="Tasumi E."/>
            <person name="Uematsu K."/>
            <person name="Yoshimura T."/>
            <person name="Itoh T."/>
            <person name="Ohkuma M."/>
            <person name="Takai K."/>
        </authorList>
    </citation>
    <scope>NUCLEOTIDE SEQUENCE [LARGE SCALE GENOMIC DNA]</scope>
    <source>
        <strain evidence="4 5">MK-D1</strain>
    </source>
</reference>
<dbReference type="GO" id="GO:0042256">
    <property type="term" value="P:cytosolic ribosome assembly"/>
    <property type="evidence" value="ECO:0007669"/>
    <property type="project" value="InterPro"/>
</dbReference>
<protein>
    <recommendedName>
        <fullName evidence="3">Translation initiation factor 6</fullName>
        <shortName evidence="3">aIF-6</shortName>
    </recommendedName>
</protein>
<dbReference type="OrthoDB" id="33582at2157"/>
<dbReference type="HAMAP" id="MF_00032">
    <property type="entry name" value="eIF_6"/>
    <property type="match status" value="1"/>
</dbReference>
<dbReference type="RefSeq" id="WP_162306787.1">
    <property type="nucleotide sequence ID" value="NZ_CP042905.2"/>
</dbReference>
<keyword evidence="5" id="KW-1185">Reference proteome</keyword>
<dbReference type="Gene3D" id="3.75.10.10">
    <property type="entry name" value="L-arginine/glycine Amidinotransferase, Chain A"/>
    <property type="match status" value="1"/>
</dbReference>
<evidence type="ECO:0000313" key="4">
    <source>
        <dbReference type="EMBL" id="QEE17457.1"/>
    </source>
</evidence>
<organism evidence="4 5">
    <name type="scientific">Promethearchaeum syntrophicum</name>
    <dbReference type="NCBI Taxonomy" id="2594042"/>
    <lineage>
        <taxon>Archaea</taxon>
        <taxon>Promethearchaeati</taxon>
        <taxon>Promethearchaeota</taxon>
        <taxon>Promethearchaeia</taxon>
        <taxon>Promethearchaeales</taxon>
        <taxon>Promethearchaeaceae</taxon>
        <taxon>Promethearchaeum</taxon>
    </lineage>
</organism>
<proteinExistence type="inferred from homology"/>
<evidence type="ECO:0000256" key="2">
    <source>
        <dbReference type="ARBA" id="ARBA00022917"/>
    </source>
</evidence>
<name>A0A5B9DFH2_9ARCH</name>
<keyword evidence="1 3" id="KW-0396">Initiation factor</keyword>
<dbReference type="PANTHER" id="PTHR10784">
    <property type="entry name" value="TRANSLATION INITIATION FACTOR 6"/>
    <property type="match status" value="1"/>
</dbReference>
<evidence type="ECO:0000313" key="5">
    <source>
        <dbReference type="Proteomes" id="UP000321408"/>
    </source>
</evidence>
<dbReference type="SMART" id="SM00654">
    <property type="entry name" value="eIF6"/>
    <property type="match status" value="1"/>
</dbReference>
<evidence type="ECO:0000256" key="1">
    <source>
        <dbReference type="ARBA" id="ARBA00022540"/>
    </source>
</evidence>